<evidence type="ECO:0000313" key="1">
    <source>
        <dbReference type="EMBL" id="EKN14121.1"/>
    </source>
</evidence>
<dbReference type="AlphaFoldDB" id="K5ZRH7"/>
<feature type="non-terminal residue" evidence="1">
    <location>
        <position position="22"/>
    </location>
</feature>
<dbReference type="EMBL" id="AGZP01000008">
    <property type="protein sequence ID" value="EKN14121.1"/>
    <property type="molecule type" value="Genomic_DNA"/>
</dbReference>
<dbReference type="Proteomes" id="UP000001218">
    <property type="component" value="Unassembled WGS sequence"/>
</dbReference>
<dbReference type="HOGENOM" id="CLU_3425781_0_0_10"/>
<proteinExistence type="predicted"/>
<accession>K5ZRH7</accession>
<evidence type="ECO:0000313" key="2">
    <source>
        <dbReference type="Proteomes" id="UP000001218"/>
    </source>
</evidence>
<reference evidence="1 2" key="1">
    <citation type="submission" date="2012-02" db="EMBL/GenBank/DDBJ databases">
        <title>The Genome Sequence of Parabacteroides johnsonii CL02T12C29.</title>
        <authorList>
            <consortium name="The Broad Institute Genome Sequencing Platform"/>
            <person name="Earl A."/>
            <person name="Ward D."/>
            <person name="Feldgarden M."/>
            <person name="Gevers D."/>
            <person name="Zitomersky N.L."/>
            <person name="Coyne M.J."/>
            <person name="Comstock L.E."/>
            <person name="Young S.K."/>
            <person name="Zeng Q."/>
            <person name="Gargeya S."/>
            <person name="Fitzgerald M."/>
            <person name="Haas B."/>
            <person name="Abouelleil A."/>
            <person name="Alvarado L."/>
            <person name="Arachchi H.M."/>
            <person name="Berlin A."/>
            <person name="Chapman S.B."/>
            <person name="Gearin G."/>
            <person name="Goldberg J."/>
            <person name="Griggs A."/>
            <person name="Gujja S."/>
            <person name="Hansen M."/>
            <person name="Heiman D."/>
            <person name="Howarth C."/>
            <person name="Larimer J."/>
            <person name="Lui A."/>
            <person name="MacDonald P.J.P."/>
            <person name="McCowen C."/>
            <person name="Montmayeur A."/>
            <person name="Murphy C."/>
            <person name="Neiman D."/>
            <person name="Pearson M."/>
            <person name="Priest M."/>
            <person name="Roberts A."/>
            <person name="Saif S."/>
            <person name="Shea T."/>
            <person name="Sisk P."/>
            <person name="Stolte C."/>
            <person name="Sykes S."/>
            <person name="Wortman J."/>
            <person name="Nusbaum C."/>
            <person name="Birren B."/>
        </authorList>
    </citation>
    <scope>NUCLEOTIDE SEQUENCE [LARGE SCALE GENOMIC DNA]</scope>
    <source>
        <strain evidence="1 2">CL02T12C29</strain>
    </source>
</reference>
<name>K5ZRH7_9BACT</name>
<organism evidence="1 2">
    <name type="scientific">Parabacteroides johnsonii CL02T12C29</name>
    <dbReference type="NCBI Taxonomy" id="999419"/>
    <lineage>
        <taxon>Bacteria</taxon>
        <taxon>Pseudomonadati</taxon>
        <taxon>Bacteroidota</taxon>
        <taxon>Bacteroidia</taxon>
        <taxon>Bacteroidales</taxon>
        <taxon>Tannerellaceae</taxon>
        <taxon>Parabacteroides</taxon>
    </lineage>
</organism>
<gene>
    <name evidence="1" type="ORF">HMPREF1077_00544</name>
</gene>
<comment type="caution">
    <text evidence="1">The sequence shown here is derived from an EMBL/GenBank/DDBJ whole genome shotgun (WGS) entry which is preliminary data.</text>
</comment>
<sequence>MANNNENKILNVPNLRFPEFSG</sequence>
<protein>
    <submittedName>
        <fullName evidence="1">Uncharacterized protein</fullName>
    </submittedName>
</protein>